<proteinExistence type="inferred from homology"/>
<dbReference type="InterPro" id="IPR042855">
    <property type="entry name" value="V_SNARE_CC"/>
</dbReference>
<dbReference type="PRINTS" id="PR00219">
    <property type="entry name" value="SYNAPTOBREVN"/>
</dbReference>
<evidence type="ECO:0000256" key="2">
    <source>
        <dbReference type="ARBA" id="ARBA00046280"/>
    </source>
</evidence>
<feature type="region of interest" description="Disordered" evidence="4">
    <location>
        <begin position="197"/>
        <end position="216"/>
    </location>
</feature>
<dbReference type="InterPro" id="IPR042166">
    <property type="entry name" value="Vamp5"/>
</dbReference>
<dbReference type="Gene3D" id="1.20.5.110">
    <property type="match status" value="1"/>
</dbReference>
<feature type="transmembrane region" description="Helical" evidence="5">
    <location>
        <begin position="165"/>
        <end position="187"/>
    </location>
</feature>
<keyword evidence="5" id="KW-1133">Transmembrane helix</keyword>
<evidence type="ECO:0000256" key="5">
    <source>
        <dbReference type="SAM" id="Phobius"/>
    </source>
</evidence>
<keyword evidence="8" id="KW-1185">Reference proteome</keyword>
<keyword evidence="3" id="KW-0175">Coiled coil</keyword>
<dbReference type="InterPro" id="IPR001388">
    <property type="entry name" value="Synaptobrevin-like"/>
</dbReference>
<dbReference type="OrthoDB" id="190375at2759"/>
<keyword evidence="5" id="KW-0472">Membrane</keyword>
<dbReference type="CDD" id="cd15872">
    <property type="entry name" value="R-SNARE_VAMP5"/>
    <property type="match status" value="1"/>
</dbReference>
<keyword evidence="5" id="KW-0812">Transmembrane</keyword>
<dbReference type="Proteomes" id="UP000765507">
    <property type="component" value="Unassembled WGS sequence"/>
</dbReference>
<dbReference type="GO" id="GO:0012505">
    <property type="term" value="C:endomembrane system"/>
    <property type="evidence" value="ECO:0007669"/>
    <property type="project" value="UniProtKB-SubCell"/>
</dbReference>
<organism evidence="7 8">
    <name type="scientific">Chelydra serpentina</name>
    <name type="common">Snapping turtle</name>
    <name type="synonym">Testudo serpentina</name>
    <dbReference type="NCBI Taxonomy" id="8475"/>
    <lineage>
        <taxon>Eukaryota</taxon>
        <taxon>Metazoa</taxon>
        <taxon>Chordata</taxon>
        <taxon>Craniata</taxon>
        <taxon>Vertebrata</taxon>
        <taxon>Euteleostomi</taxon>
        <taxon>Archelosauria</taxon>
        <taxon>Testudinata</taxon>
        <taxon>Testudines</taxon>
        <taxon>Cryptodira</taxon>
        <taxon>Durocryptodira</taxon>
        <taxon>Americhelydia</taxon>
        <taxon>Chelydroidea</taxon>
        <taxon>Chelydridae</taxon>
        <taxon>Chelydra</taxon>
    </lineage>
</organism>
<comment type="caution">
    <text evidence="7">The sequence shown here is derived from an EMBL/GenBank/DDBJ whole genome shotgun (WGS) entry which is preliminary data.</text>
</comment>
<evidence type="ECO:0000313" key="8">
    <source>
        <dbReference type="Proteomes" id="UP000765507"/>
    </source>
</evidence>
<evidence type="ECO:0000259" key="6">
    <source>
        <dbReference type="PROSITE" id="PS50892"/>
    </source>
</evidence>
<comment type="similarity">
    <text evidence="1">Belongs to the synaptobrevin family.</text>
</comment>
<name>A0A8T1S7Q4_CHESE</name>
<dbReference type="PANTHER" id="PTHR47462">
    <property type="entry name" value="VESICLE-ASSOCIATED MEMBRANE PROTEIN 5"/>
    <property type="match status" value="1"/>
</dbReference>
<feature type="domain" description="V-SNARE coiled-coil homology" evidence="6">
    <location>
        <begin position="99"/>
        <end position="159"/>
    </location>
</feature>
<dbReference type="GO" id="GO:0043001">
    <property type="term" value="P:Golgi to plasma membrane protein transport"/>
    <property type="evidence" value="ECO:0007669"/>
    <property type="project" value="TreeGrafter"/>
</dbReference>
<evidence type="ECO:0000256" key="3">
    <source>
        <dbReference type="PROSITE-ProRule" id="PRU00290"/>
    </source>
</evidence>
<evidence type="ECO:0000256" key="4">
    <source>
        <dbReference type="SAM" id="MobiDB-lite"/>
    </source>
</evidence>
<accession>A0A8T1S7Q4</accession>
<dbReference type="PANTHER" id="PTHR47462:SF1">
    <property type="entry name" value="VESICLE-ASSOCIATED MEMBRANE PROTEIN 5"/>
    <property type="match status" value="1"/>
</dbReference>
<dbReference type="Pfam" id="PF00957">
    <property type="entry name" value="Synaptobrevin"/>
    <property type="match status" value="1"/>
</dbReference>
<feature type="compositionally biased region" description="Polar residues" evidence="4">
    <location>
        <begin position="203"/>
        <end position="216"/>
    </location>
</feature>
<reference evidence="7 8" key="1">
    <citation type="journal article" date="2020" name="G3 (Bethesda)">
        <title>Draft Genome of the Common Snapping Turtle, Chelydra serpentina, a Model for Phenotypic Plasticity in Reptiles.</title>
        <authorList>
            <person name="Das D."/>
            <person name="Singh S.K."/>
            <person name="Bierstedt J."/>
            <person name="Erickson A."/>
            <person name="Galli G.L.J."/>
            <person name="Crossley D.A. 2nd"/>
            <person name="Rhen T."/>
        </authorList>
    </citation>
    <scope>NUCLEOTIDE SEQUENCE [LARGE SCALE GENOMIC DNA]</scope>
    <source>
        <strain evidence="7">KW</strain>
    </source>
</reference>
<sequence>LFWAGVSCGPAPLGPSPARLRCAPLPSSEAAVEQAGRQPPEVPRPQLGKPRLPGSAQGPGATTGGTPRRGANGQPGAAGPRPCRADRGFPRAGAMVEKNLERCQNETEEVTQIMLVNYSKVLDREAKLSDLDDRADELRNMSSTFSKTTKTVAQKKRWENRKYKIVLAVVVVVVVLIILAVVLWLSLRGTGNQAAESRAAGNQAAQSRATTSTQHE</sequence>
<protein>
    <submittedName>
        <fullName evidence="7">Vesicle associated membrane protein 5</fullName>
    </submittedName>
</protein>
<feature type="non-terminal residue" evidence="7">
    <location>
        <position position="1"/>
    </location>
</feature>
<evidence type="ECO:0000256" key="1">
    <source>
        <dbReference type="ARBA" id="ARBA00008025"/>
    </source>
</evidence>
<dbReference type="InterPro" id="IPR042581">
    <property type="entry name" value="VAMP5_R-SNARE"/>
</dbReference>
<dbReference type="EMBL" id="JAHGAV010000538">
    <property type="protein sequence ID" value="KAG6924737.1"/>
    <property type="molecule type" value="Genomic_DNA"/>
</dbReference>
<gene>
    <name evidence="7" type="primary">VAMP5</name>
    <name evidence="7" type="ORF">G0U57_016623</name>
</gene>
<feature type="compositionally biased region" description="Low complexity" evidence="4">
    <location>
        <begin position="53"/>
        <end position="72"/>
    </location>
</feature>
<dbReference type="GO" id="GO:0005886">
    <property type="term" value="C:plasma membrane"/>
    <property type="evidence" value="ECO:0007669"/>
    <property type="project" value="TreeGrafter"/>
</dbReference>
<dbReference type="PROSITE" id="PS50892">
    <property type="entry name" value="V_SNARE"/>
    <property type="match status" value="1"/>
</dbReference>
<evidence type="ECO:0000313" key="7">
    <source>
        <dbReference type="EMBL" id="KAG6924737.1"/>
    </source>
</evidence>
<dbReference type="SUPFAM" id="SSF58038">
    <property type="entry name" value="SNARE fusion complex"/>
    <property type="match status" value="1"/>
</dbReference>
<dbReference type="AlphaFoldDB" id="A0A8T1S7Q4"/>
<comment type="subcellular location">
    <subcellularLocation>
        <location evidence="2">Endomembrane system</location>
        <topology evidence="2">Single-pass type IV membrane protein</topology>
    </subcellularLocation>
</comment>
<feature type="region of interest" description="Disordered" evidence="4">
    <location>
        <begin position="11"/>
        <end position="88"/>
    </location>
</feature>